<protein>
    <submittedName>
        <fullName evidence="9">PAP-associated domain-containing protein</fullName>
    </submittedName>
</protein>
<evidence type="ECO:0000259" key="7">
    <source>
        <dbReference type="Pfam" id="PF22600"/>
    </source>
</evidence>
<dbReference type="PANTHER" id="PTHR12271:SF117">
    <property type="entry name" value="PAP-ASSOCIATED DOMAIN-CONTAINING PROTEIN"/>
    <property type="match status" value="1"/>
</dbReference>
<keyword evidence="4" id="KW-0479">Metal-binding</keyword>
<evidence type="ECO:0000256" key="1">
    <source>
        <dbReference type="ARBA" id="ARBA00001936"/>
    </source>
</evidence>
<evidence type="ECO:0000313" key="8">
    <source>
        <dbReference type="Proteomes" id="UP000035681"/>
    </source>
</evidence>
<evidence type="ECO:0000313" key="9">
    <source>
        <dbReference type="WBParaSite" id="TCONS_00012216.p1"/>
    </source>
</evidence>
<dbReference type="GO" id="GO:1990817">
    <property type="term" value="F:poly(A) RNA polymerase activity"/>
    <property type="evidence" value="ECO:0007669"/>
    <property type="project" value="TreeGrafter"/>
</dbReference>
<dbReference type="WBParaSite" id="TCONS_00012216.p1">
    <property type="protein sequence ID" value="TCONS_00012216.p1"/>
    <property type="gene ID" value="XLOC_007704"/>
</dbReference>
<evidence type="ECO:0000256" key="3">
    <source>
        <dbReference type="ARBA" id="ARBA00022679"/>
    </source>
</evidence>
<sequence>FFIPSYYIKSKLDMKESGIALVERAADNIGSDEESVIDIISLNSTPKYSDSIPNIKYSFDLSQSIVDPESGGVTFNVEAKNLNKKLKETFKRLGSLDNFTTEIERYFFINRQTDETLRQKKRLAAKIESSLKVLASGSAIHMTGSSVTGLGSYNCDIDMCWNCYVSLYGEDRKREIHRMLKVAKQRIRKDFPEAVRSIDVIRAVVPILKFELAYFDEETHKDVCFEVDININNHPGIYNSKLLHYYSLFDRRFSQLVLVLKHWAQIREIKDAQNGFFNSYSIALLALHYLQCGVKPYVLPNLQKLYPQIFDDAESLIELEYRQHFESPITKESLTINRQPISELLIGFFDYYRNFDFDHYAISVREGKIIPRSQCSSDNPLTYCLFIEEPYDYKNTARCVTHQQNWAVIQTCFNDAYDSLVYPGGVTPSLSDIGIYIYII</sequence>
<feature type="domain" description="Poly(A) RNA polymerase mitochondrial-like central palm" evidence="7">
    <location>
        <begin position="100"/>
        <end position="247"/>
    </location>
</feature>
<dbReference type="Gene3D" id="3.30.460.10">
    <property type="entry name" value="Beta Polymerase, domain 2"/>
    <property type="match status" value="1"/>
</dbReference>
<dbReference type="CDD" id="cd05402">
    <property type="entry name" value="NT_PAP_TUTase"/>
    <property type="match status" value="1"/>
</dbReference>
<dbReference type="Pfam" id="PF22600">
    <property type="entry name" value="MTPAP-like_central"/>
    <property type="match status" value="1"/>
</dbReference>
<dbReference type="InterPro" id="IPR054708">
    <property type="entry name" value="MTPAP-like_central"/>
</dbReference>
<reference evidence="9" key="1">
    <citation type="submission" date="2024-02" db="UniProtKB">
        <authorList>
            <consortium name="WormBaseParasite"/>
        </authorList>
    </citation>
    <scope>IDENTIFICATION</scope>
</reference>
<evidence type="ECO:0000256" key="2">
    <source>
        <dbReference type="ARBA" id="ARBA00001946"/>
    </source>
</evidence>
<dbReference type="InterPro" id="IPR002058">
    <property type="entry name" value="PAP_assoc"/>
</dbReference>
<evidence type="ECO:0000256" key="5">
    <source>
        <dbReference type="ARBA" id="ARBA00022842"/>
    </source>
</evidence>
<feature type="domain" description="PAP-associated" evidence="6">
    <location>
        <begin position="341"/>
        <end position="395"/>
    </location>
</feature>
<dbReference type="SUPFAM" id="SSF81301">
    <property type="entry name" value="Nucleotidyltransferase"/>
    <property type="match status" value="1"/>
</dbReference>
<name>A0AAF5DHI1_STRER</name>
<accession>A0AAF5DHI1</accession>
<dbReference type="PANTHER" id="PTHR12271">
    <property type="entry name" value="POLY A POLYMERASE CID PAP -RELATED"/>
    <property type="match status" value="1"/>
</dbReference>
<dbReference type="SUPFAM" id="SSF81631">
    <property type="entry name" value="PAP/OAS1 substrate-binding domain"/>
    <property type="match status" value="1"/>
</dbReference>
<evidence type="ECO:0000259" key="6">
    <source>
        <dbReference type="Pfam" id="PF03828"/>
    </source>
</evidence>
<organism evidence="8 9">
    <name type="scientific">Strongyloides stercoralis</name>
    <name type="common">Threadworm</name>
    <dbReference type="NCBI Taxonomy" id="6248"/>
    <lineage>
        <taxon>Eukaryota</taxon>
        <taxon>Metazoa</taxon>
        <taxon>Ecdysozoa</taxon>
        <taxon>Nematoda</taxon>
        <taxon>Chromadorea</taxon>
        <taxon>Rhabditida</taxon>
        <taxon>Tylenchina</taxon>
        <taxon>Panagrolaimomorpha</taxon>
        <taxon>Strongyloidoidea</taxon>
        <taxon>Strongyloididae</taxon>
        <taxon>Strongyloides</taxon>
    </lineage>
</organism>
<keyword evidence="3" id="KW-0808">Transferase</keyword>
<comment type="cofactor">
    <cofactor evidence="1">
        <name>Mn(2+)</name>
        <dbReference type="ChEBI" id="CHEBI:29035"/>
    </cofactor>
</comment>
<keyword evidence="8" id="KW-1185">Reference proteome</keyword>
<dbReference type="Gene3D" id="1.10.1410.10">
    <property type="match status" value="1"/>
</dbReference>
<dbReference type="InterPro" id="IPR043519">
    <property type="entry name" value="NT_sf"/>
</dbReference>
<keyword evidence="5" id="KW-0460">Magnesium</keyword>
<dbReference type="Pfam" id="PF03828">
    <property type="entry name" value="PAP_assoc"/>
    <property type="match status" value="1"/>
</dbReference>
<dbReference type="AlphaFoldDB" id="A0AAF5DHI1"/>
<proteinExistence type="predicted"/>
<dbReference type="Proteomes" id="UP000035681">
    <property type="component" value="Unplaced"/>
</dbReference>
<evidence type="ECO:0000256" key="4">
    <source>
        <dbReference type="ARBA" id="ARBA00022723"/>
    </source>
</evidence>
<dbReference type="GO" id="GO:0031123">
    <property type="term" value="P:RNA 3'-end processing"/>
    <property type="evidence" value="ECO:0007669"/>
    <property type="project" value="TreeGrafter"/>
</dbReference>
<dbReference type="GO" id="GO:0046872">
    <property type="term" value="F:metal ion binding"/>
    <property type="evidence" value="ECO:0007669"/>
    <property type="project" value="UniProtKB-KW"/>
</dbReference>
<comment type="cofactor">
    <cofactor evidence="2">
        <name>Mg(2+)</name>
        <dbReference type="ChEBI" id="CHEBI:18420"/>
    </cofactor>
</comment>